<proteinExistence type="inferred from homology"/>
<dbReference type="InterPro" id="IPR003004">
    <property type="entry name" value="GspF/PilC"/>
</dbReference>
<evidence type="ECO:0000256" key="8">
    <source>
        <dbReference type="SAM" id="Phobius"/>
    </source>
</evidence>
<dbReference type="EMBL" id="CP029210">
    <property type="protein sequence ID" value="AWI54376.1"/>
    <property type="molecule type" value="Genomic_DNA"/>
</dbReference>
<evidence type="ECO:0000256" key="1">
    <source>
        <dbReference type="ARBA" id="ARBA00004429"/>
    </source>
</evidence>
<evidence type="ECO:0000256" key="4">
    <source>
        <dbReference type="ARBA" id="ARBA00022519"/>
    </source>
</evidence>
<evidence type="ECO:0000256" key="7">
    <source>
        <dbReference type="ARBA" id="ARBA00023136"/>
    </source>
</evidence>
<comment type="similarity">
    <text evidence="2">Belongs to the GSP F family.</text>
</comment>
<evidence type="ECO:0000313" key="10">
    <source>
        <dbReference type="EMBL" id="AWI54376.1"/>
    </source>
</evidence>
<accession>A0A2U8FVZ2</accession>
<evidence type="ECO:0000256" key="5">
    <source>
        <dbReference type="ARBA" id="ARBA00022692"/>
    </source>
</evidence>
<comment type="subcellular location">
    <subcellularLocation>
        <location evidence="1">Cell inner membrane</location>
        <topology evidence="1">Multi-pass membrane protein</topology>
    </subcellularLocation>
</comment>
<dbReference type="InterPro" id="IPR018076">
    <property type="entry name" value="T2SS_GspF_dom"/>
</dbReference>
<feature type="transmembrane region" description="Helical" evidence="8">
    <location>
        <begin position="380"/>
        <end position="400"/>
    </location>
</feature>
<dbReference type="GO" id="GO:0005886">
    <property type="term" value="C:plasma membrane"/>
    <property type="evidence" value="ECO:0007669"/>
    <property type="project" value="UniProtKB-SubCell"/>
</dbReference>
<evidence type="ECO:0000256" key="2">
    <source>
        <dbReference type="ARBA" id="ARBA00005745"/>
    </source>
</evidence>
<dbReference type="RefSeq" id="WP_109037372.1">
    <property type="nucleotide sequence ID" value="NZ_CP029210.1"/>
</dbReference>
<dbReference type="PANTHER" id="PTHR30012">
    <property type="entry name" value="GENERAL SECRETION PATHWAY PROTEIN"/>
    <property type="match status" value="1"/>
</dbReference>
<dbReference type="AlphaFoldDB" id="A0A2U8FVZ2"/>
<keyword evidence="7 8" id="KW-0472">Membrane</keyword>
<evidence type="ECO:0000259" key="9">
    <source>
        <dbReference type="Pfam" id="PF00482"/>
    </source>
</evidence>
<keyword evidence="3" id="KW-1003">Cell membrane</keyword>
<keyword evidence="4" id="KW-0997">Cell inner membrane</keyword>
<feature type="domain" description="Type II secretion system protein GspF" evidence="9">
    <location>
        <begin position="277"/>
        <end position="399"/>
    </location>
</feature>
<dbReference type="GO" id="GO:0015628">
    <property type="term" value="P:protein secretion by the type II secretion system"/>
    <property type="evidence" value="ECO:0007669"/>
    <property type="project" value="TreeGrafter"/>
</dbReference>
<feature type="transmembrane region" description="Helical" evidence="8">
    <location>
        <begin position="173"/>
        <end position="195"/>
    </location>
</feature>
<organism evidence="10 11">
    <name type="scientific">Aquabacterium olei</name>
    <dbReference type="NCBI Taxonomy" id="1296669"/>
    <lineage>
        <taxon>Bacteria</taxon>
        <taxon>Pseudomonadati</taxon>
        <taxon>Pseudomonadota</taxon>
        <taxon>Betaproteobacteria</taxon>
        <taxon>Burkholderiales</taxon>
        <taxon>Aquabacterium</taxon>
    </lineage>
</organism>
<dbReference type="OrthoDB" id="9805682at2"/>
<dbReference type="KEGG" id="aon:DEH84_13790"/>
<evidence type="ECO:0000256" key="6">
    <source>
        <dbReference type="ARBA" id="ARBA00022989"/>
    </source>
</evidence>
<dbReference type="PANTHER" id="PTHR30012:SF7">
    <property type="entry name" value="PROTEIN TRANSPORT PROTEIN HOFC HOMOLOG"/>
    <property type="match status" value="1"/>
</dbReference>
<sequence length="407" mass="44320">MATAAAKKSAPQEYVFEWEGKDRNGKVVRGEMRAGGEAMVGASLRRQGILVNKVKRRRMSGGSSIKPKDIAIFTRQLATMMRAGVPLLQSFDIVARGSTNPRVTKLLNDIRSDVETGTSLSMAFRKHPLHFDHLYCNLVEAGEAAGILETLLDRLATYQEKTIAIKQKIKSALTYPTAVLVVAFIVVAVIMIFVIPAFKEVFTSFGADLPAPTLFVMGMSEIFVSYWWAIFGSIGGGVYFFLQSWKRSEAMQKKMDRLLLKAPVFGDLMYKSAVARWTRTLSTMFAAGVPLVEALDSVGGASGNAVFAEATEQIQKDVSTGTGLTNAMQTTGLFPVMVLQMASIGEESGSLDQMLGKAADFYEEEVDEAVKALSSLMEPFIIVFLGTVIGGIVVSMYLPIFKLGQVV</sequence>
<feature type="transmembrane region" description="Helical" evidence="8">
    <location>
        <begin position="215"/>
        <end position="242"/>
    </location>
</feature>
<gene>
    <name evidence="10" type="ORF">DEH84_13790</name>
</gene>
<keyword evidence="11" id="KW-1185">Reference proteome</keyword>
<keyword evidence="5 8" id="KW-0812">Transmembrane</keyword>
<name>A0A2U8FVZ2_9BURK</name>
<dbReference type="FunFam" id="1.20.81.30:FF:000001">
    <property type="entry name" value="Type II secretion system protein F"/>
    <property type="match status" value="2"/>
</dbReference>
<keyword evidence="6 8" id="KW-1133">Transmembrane helix</keyword>
<dbReference type="Proteomes" id="UP000244892">
    <property type="component" value="Chromosome"/>
</dbReference>
<dbReference type="Gene3D" id="1.20.81.30">
    <property type="entry name" value="Type II secretion system (T2SS), domain F"/>
    <property type="match status" value="2"/>
</dbReference>
<dbReference type="Pfam" id="PF00482">
    <property type="entry name" value="T2SSF"/>
    <property type="match status" value="2"/>
</dbReference>
<dbReference type="InterPro" id="IPR042094">
    <property type="entry name" value="T2SS_GspF_sf"/>
</dbReference>
<reference evidence="10 11" key="1">
    <citation type="submission" date="2018-05" db="EMBL/GenBank/DDBJ databases">
        <title>complete genome sequence of Aquabacterium olei NBRC 110486.</title>
        <authorList>
            <person name="Tang B."/>
            <person name="Chang J."/>
            <person name="Zhang L."/>
            <person name="Yang H."/>
        </authorList>
    </citation>
    <scope>NUCLEOTIDE SEQUENCE [LARGE SCALE GENOMIC DNA]</scope>
    <source>
        <strain evidence="10 11">NBRC 110486</strain>
    </source>
</reference>
<feature type="domain" description="Type II secretion system protein GspF" evidence="9">
    <location>
        <begin position="73"/>
        <end position="196"/>
    </location>
</feature>
<evidence type="ECO:0000256" key="3">
    <source>
        <dbReference type="ARBA" id="ARBA00022475"/>
    </source>
</evidence>
<protein>
    <submittedName>
        <fullName evidence="10">Type II secretion system protein F</fullName>
    </submittedName>
</protein>
<dbReference type="PRINTS" id="PR00812">
    <property type="entry name" value="BCTERIALGSPF"/>
</dbReference>
<evidence type="ECO:0000313" key="11">
    <source>
        <dbReference type="Proteomes" id="UP000244892"/>
    </source>
</evidence>